<evidence type="ECO:0000313" key="2">
    <source>
        <dbReference type="EMBL" id="GBG19315.1"/>
    </source>
</evidence>
<evidence type="ECO:0000256" key="1">
    <source>
        <dbReference type="ARBA" id="ARBA00023172"/>
    </source>
</evidence>
<dbReference type="InterPro" id="IPR013762">
    <property type="entry name" value="Integrase-like_cat_sf"/>
</dbReference>
<dbReference type="RefSeq" id="WP_244919239.1">
    <property type="nucleotide sequence ID" value="NZ_BDUD01000001.1"/>
</dbReference>
<dbReference type="GO" id="GO:0003677">
    <property type="term" value="F:DNA binding"/>
    <property type="evidence" value="ECO:0007669"/>
    <property type="project" value="InterPro"/>
</dbReference>
<dbReference type="AlphaFoldDB" id="A0A2R5FM11"/>
<dbReference type="InterPro" id="IPR011010">
    <property type="entry name" value="DNA_brk_join_enz"/>
</dbReference>
<evidence type="ECO:0000313" key="3">
    <source>
        <dbReference type="Proteomes" id="UP000245124"/>
    </source>
</evidence>
<proteinExistence type="predicted"/>
<reference evidence="2 3" key="1">
    <citation type="submission" date="2017-06" db="EMBL/GenBank/DDBJ databases">
        <title>Genome sequencing of cyanobaciteial culture collection at National Institute for Environmental Studies (NIES).</title>
        <authorList>
            <person name="Hirose Y."/>
            <person name="Shimura Y."/>
            <person name="Fujisawa T."/>
            <person name="Nakamura Y."/>
            <person name="Kawachi M."/>
        </authorList>
    </citation>
    <scope>NUCLEOTIDE SEQUENCE [LARGE SCALE GENOMIC DNA]</scope>
    <source>
        <strain evidence="2 3">NIES-4072</strain>
    </source>
</reference>
<keyword evidence="1" id="KW-0233">DNA recombination</keyword>
<keyword evidence="3" id="KW-1185">Reference proteome</keyword>
<dbReference type="Gene3D" id="1.10.443.10">
    <property type="entry name" value="Intergrase catalytic core"/>
    <property type="match status" value="1"/>
</dbReference>
<dbReference type="Proteomes" id="UP000245124">
    <property type="component" value="Unassembled WGS sequence"/>
</dbReference>
<dbReference type="GO" id="GO:0015074">
    <property type="term" value="P:DNA integration"/>
    <property type="evidence" value="ECO:0007669"/>
    <property type="project" value="InterPro"/>
</dbReference>
<name>A0A2R5FM11_NOSCO</name>
<dbReference type="SUPFAM" id="SSF56349">
    <property type="entry name" value="DNA breaking-rejoining enzymes"/>
    <property type="match status" value="1"/>
</dbReference>
<sequence length="95" mass="10985">MKNNRNGQASVFTLAEYSKVRSKIQSQKYKLLLDLAWFTGERWGALIQMKITDLYDTEGNPLKVITFRARTRKAVGKRKPKKLGKCQSTQLFMKS</sequence>
<protein>
    <submittedName>
        <fullName evidence="2">Integrase family protein</fullName>
    </submittedName>
</protein>
<organism evidence="2 3">
    <name type="scientific">Nostoc commune NIES-4072</name>
    <dbReference type="NCBI Taxonomy" id="2005467"/>
    <lineage>
        <taxon>Bacteria</taxon>
        <taxon>Bacillati</taxon>
        <taxon>Cyanobacteriota</taxon>
        <taxon>Cyanophyceae</taxon>
        <taxon>Nostocales</taxon>
        <taxon>Nostocaceae</taxon>
        <taxon>Nostoc</taxon>
    </lineage>
</organism>
<comment type="caution">
    <text evidence="2">The sequence shown here is derived from an EMBL/GenBank/DDBJ whole genome shotgun (WGS) entry which is preliminary data.</text>
</comment>
<dbReference type="GO" id="GO:0006310">
    <property type="term" value="P:DNA recombination"/>
    <property type="evidence" value="ECO:0007669"/>
    <property type="project" value="UniProtKB-KW"/>
</dbReference>
<accession>A0A2R5FM11</accession>
<gene>
    <name evidence="2" type="ORF">NIES4072_29820</name>
</gene>
<dbReference type="EMBL" id="BDUD01000001">
    <property type="protein sequence ID" value="GBG19315.1"/>
    <property type="molecule type" value="Genomic_DNA"/>
</dbReference>